<dbReference type="GO" id="GO:0071949">
    <property type="term" value="F:FAD binding"/>
    <property type="evidence" value="ECO:0007669"/>
    <property type="project" value="InterPro"/>
</dbReference>
<dbReference type="AlphaFoldDB" id="A0A2T0T406"/>
<dbReference type="InterPro" id="IPR016166">
    <property type="entry name" value="FAD-bd_PCMH"/>
</dbReference>
<accession>A0A2T0T406</accession>
<dbReference type="PANTHER" id="PTHR43762:SF1">
    <property type="entry name" value="D-ARABINONO-1,4-LACTONE OXIDASE"/>
    <property type="match status" value="1"/>
</dbReference>
<proteinExistence type="predicted"/>
<evidence type="ECO:0000313" key="3">
    <source>
        <dbReference type="EMBL" id="PRY40410.1"/>
    </source>
</evidence>
<reference evidence="3 4" key="1">
    <citation type="submission" date="2018-03" db="EMBL/GenBank/DDBJ databases">
        <title>Genomic Encyclopedia of Archaeal and Bacterial Type Strains, Phase II (KMG-II): from individual species to whole genera.</title>
        <authorList>
            <person name="Goeker M."/>
        </authorList>
    </citation>
    <scope>NUCLEOTIDE SEQUENCE [LARGE SCALE GENOMIC DNA]</scope>
    <source>
        <strain evidence="3 4">DSM 44720</strain>
    </source>
</reference>
<dbReference type="InterPro" id="IPR010031">
    <property type="entry name" value="FAD_lactone_oxidase-like"/>
</dbReference>
<dbReference type="InterPro" id="IPR007173">
    <property type="entry name" value="ALO_C"/>
</dbReference>
<dbReference type="GO" id="GO:0016020">
    <property type="term" value="C:membrane"/>
    <property type="evidence" value="ECO:0007669"/>
    <property type="project" value="InterPro"/>
</dbReference>
<feature type="domain" description="FAD-binding PCMH-type" evidence="2">
    <location>
        <begin position="1"/>
        <end position="173"/>
    </location>
</feature>
<dbReference type="PROSITE" id="PS51387">
    <property type="entry name" value="FAD_PCMH"/>
    <property type="match status" value="1"/>
</dbReference>
<dbReference type="InterPro" id="IPR016167">
    <property type="entry name" value="FAD-bd_PCMH_sub1"/>
</dbReference>
<dbReference type="InterPro" id="IPR006094">
    <property type="entry name" value="Oxid_FAD_bind_N"/>
</dbReference>
<dbReference type="InterPro" id="IPR016171">
    <property type="entry name" value="Vanillyl_alc_oxidase_C-sub2"/>
</dbReference>
<evidence type="ECO:0000259" key="2">
    <source>
        <dbReference type="PROSITE" id="PS51387"/>
    </source>
</evidence>
<dbReference type="PIRSF" id="PIRSF000136">
    <property type="entry name" value="LGO_GLO"/>
    <property type="match status" value="1"/>
</dbReference>
<dbReference type="GO" id="GO:0003885">
    <property type="term" value="F:D-arabinono-1,4-lactone oxidase activity"/>
    <property type="evidence" value="ECO:0007669"/>
    <property type="project" value="InterPro"/>
</dbReference>
<dbReference type="PANTHER" id="PTHR43762">
    <property type="entry name" value="L-GULONOLACTONE OXIDASE"/>
    <property type="match status" value="1"/>
</dbReference>
<dbReference type="Gene3D" id="3.30.70.2530">
    <property type="match status" value="1"/>
</dbReference>
<dbReference type="EMBL" id="PVTF01000006">
    <property type="protein sequence ID" value="PRY40410.1"/>
    <property type="molecule type" value="Genomic_DNA"/>
</dbReference>
<dbReference type="Proteomes" id="UP000239494">
    <property type="component" value="Unassembled WGS sequence"/>
</dbReference>
<dbReference type="InterPro" id="IPR016169">
    <property type="entry name" value="FAD-bd_PCMH_sub2"/>
</dbReference>
<dbReference type="RefSeq" id="WP_106188973.1">
    <property type="nucleotide sequence ID" value="NZ_PVTF01000006.1"/>
</dbReference>
<evidence type="ECO:0000256" key="1">
    <source>
        <dbReference type="ARBA" id="ARBA00023002"/>
    </source>
</evidence>
<evidence type="ECO:0000313" key="4">
    <source>
        <dbReference type="Proteomes" id="UP000239494"/>
    </source>
</evidence>
<dbReference type="Gene3D" id="3.30.465.10">
    <property type="match status" value="1"/>
</dbReference>
<sequence length="412" mass="44088">MPKNWAGNVVFSTGHLEAPTSAGGLRDLVAGADRVHVLGAGHSFSRIADTTGTLVTLRDMPDVFDVDTSAGTVRVGAGVRLAELAARLHERGLALHNMPSLPHITVAGTITTATHGSGDTNPSLASAVRSVDLVTADGSTLTLAEGDDRLDGAVVSFGALGVMTAVELAVVPAFEVEQRVHEGLAWSVLFDHSAELFAQAYSVSVFTDWQGSCSAWVKRRVDDHAPDLAWAGTHPADGPRHPIPGISAEHCTPQLGEVGPWHERLPHFRPEFTPSVGAELQSEYMVPRAHAGEAVRAVHELGSVIGPVLQTAEIRTVAPDRFWLSFACGRPSLAFHFTWVPDPAAVRPVLARIEEALAPWAVRPHWGKLYEAGAEVLAPRYEQWSAFAGLLTDLDPEGKFRNEAVDGLFPRP</sequence>
<comment type="caution">
    <text evidence="3">The sequence shown here is derived from an EMBL/GenBank/DDBJ whole genome shotgun (WGS) entry which is preliminary data.</text>
</comment>
<dbReference type="InterPro" id="IPR036318">
    <property type="entry name" value="FAD-bd_PCMH-like_sf"/>
</dbReference>
<keyword evidence="4" id="KW-1185">Reference proteome</keyword>
<dbReference type="GO" id="GO:0080049">
    <property type="term" value="F:L-gulono-1,4-lactone dehydrogenase activity"/>
    <property type="evidence" value="ECO:0007669"/>
    <property type="project" value="TreeGrafter"/>
</dbReference>
<dbReference type="OrthoDB" id="9800184at2"/>
<keyword evidence="1" id="KW-0560">Oxidoreductase</keyword>
<name>A0A2T0T406_9PSEU</name>
<dbReference type="Gene3D" id="3.30.70.2520">
    <property type="match status" value="1"/>
</dbReference>
<dbReference type="SUPFAM" id="SSF56176">
    <property type="entry name" value="FAD-binding/transporter-associated domain-like"/>
    <property type="match status" value="1"/>
</dbReference>
<protein>
    <submittedName>
        <fullName evidence="3">Xylitol oxidase</fullName>
    </submittedName>
</protein>
<organism evidence="3 4">
    <name type="scientific">Umezawaea tangerina</name>
    <dbReference type="NCBI Taxonomy" id="84725"/>
    <lineage>
        <taxon>Bacteria</taxon>
        <taxon>Bacillati</taxon>
        <taxon>Actinomycetota</taxon>
        <taxon>Actinomycetes</taxon>
        <taxon>Pseudonocardiales</taxon>
        <taxon>Pseudonocardiaceae</taxon>
        <taxon>Umezawaea</taxon>
    </lineage>
</organism>
<gene>
    <name evidence="3" type="ORF">CLV43_106145</name>
</gene>
<dbReference type="Gene3D" id="1.10.45.10">
    <property type="entry name" value="Vanillyl-alcohol Oxidase, Chain A, domain 4"/>
    <property type="match status" value="1"/>
</dbReference>
<dbReference type="Gene3D" id="3.30.43.10">
    <property type="entry name" value="Uridine Diphospho-n-acetylenolpyruvylglucosamine Reductase, domain 2"/>
    <property type="match status" value="1"/>
</dbReference>
<dbReference type="Pfam" id="PF01565">
    <property type="entry name" value="FAD_binding_4"/>
    <property type="match status" value="1"/>
</dbReference>
<dbReference type="Pfam" id="PF04030">
    <property type="entry name" value="ALO"/>
    <property type="match status" value="1"/>
</dbReference>